<evidence type="ECO:0000313" key="9">
    <source>
        <dbReference type="Proteomes" id="UP000815325"/>
    </source>
</evidence>
<reference evidence="8" key="1">
    <citation type="submission" date="2017-08" db="EMBL/GenBank/DDBJ databases">
        <authorList>
            <person name="Polle J.E."/>
            <person name="Barry K."/>
            <person name="Cushman J."/>
            <person name="Schmutz J."/>
            <person name="Tran D."/>
            <person name="Hathwaick L.T."/>
            <person name="Yim W.C."/>
            <person name="Jenkins J."/>
            <person name="Mckie-Krisberg Z.M."/>
            <person name="Prochnik S."/>
            <person name="Lindquist E."/>
            <person name="Dockter R.B."/>
            <person name="Adam C."/>
            <person name="Molina H."/>
            <person name="Bunkerborg J."/>
            <person name="Jin E."/>
            <person name="Buchheim M."/>
            <person name="Magnuson J."/>
        </authorList>
    </citation>
    <scope>NUCLEOTIDE SEQUENCE</scope>
    <source>
        <strain evidence="8">CCAP 19/18</strain>
    </source>
</reference>
<feature type="compositionally biased region" description="Basic residues" evidence="6">
    <location>
        <begin position="145"/>
        <end position="154"/>
    </location>
</feature>
<feature type="domain" description="S5 DRBM" evidence="7">
    <location>
        <begin position="303"/>
        <end position="367"/>
    </location>
</feature>
<evidence type="ECO:0000256" key="3">
    <source>
        <dbReference type="ARBA" id="ARBA00023274"/>
    </source>
</evidence>
<dbReference type="PANTHER" id="PTHR48277">
    <property type="entry name" value="MITOCHONDRIAL RIBOSOMAL PROTEIN S5"/>
    <property type="match status" value="1"/>
</dbReference>
<feature type="compositionally biased region" description="Polar residues" evidence="6">
    <location>
        <begin position="121"/>
        <end position="135"/>
    </location>
</feature>
<proteinExistence type="inferred from homology"/>
<dbReference type="Gene3D" id="3.30.160.20">
    <property type="match status" value="1"/>
</dbReference>
<keyword evidence="3 4" id="KW-0687">Ribonucleoprotein</keyword>
<dbReference type="PANTHER" id="PTHR48277:SF1">
    <property type="entry name" value="MITOCHONDRIAL RIBOSOMAL PROTEIN S5"/>
    <property type="match status" value="1"/>
</dbReference>
<evidence type="ECO:0000256" key="2">
    <source>
        <dbReference type="ARBA" id="ARBA00022980"/>
    </source>
</evidence>
<keyword evidence="9" id="KW-1185">Reference proteome</keyword>
<dbReference type="SUPFAM" id="SSF54211">
    <property type="entry name" value="Ribosomal protein S5 domain 2-like"/>
    <property type="match status" value="1"/>
</dbReference>
<dbReference type="Proteomes" id="UP000815325">
    <property type="component" value="Unassembled WGS sequence"/>
</dbReference>
<feature type="compositionally biased region" description="Low complexity" evidence="6">
    <location>
        <begin position="242"/>
        <end position="251"/>
    </location>
</feature>
<evidence type="ECO:0000256" key="4">
    <source>
        <dbReference type="PROSITE-ProRule" id="PRU00268"/>
    </source>
</evidence>
<dbReference type="Pfam" id="PF03719">
    <property type="entry name" value="Ribosomal_S5_C"/>
    <property type="match status" value="1"/>
</dbReference>
<feature type="compositionally biased region" description="Low complexity" evidence="6">
    <location>
        <begin position="79"/>
        <end position="113"/>
    </location>
</feature>
<evidence type="ECO:0000313" key="8">
    <source>
        <dbReference type="EMBL" id="KAF5828024.1"/>
    </source>
</evidence>
<dbReference type="InterPro" id="IPR005324">
    <property type="entry name" value="Ribosomal_uS5_C"/>
</dbReference>
<feature type="region of interest" description="Disordered" evidence="6">
    <location>
        <begin position="79"/>
        <end position="157"/>
    </location>
</feature>
<protein>
    <recommendedName>
        <fullName evidence="7">S5 DRBM domain-containing protein</fullName>
    </recommendedName>
</protein>
<dbReference type="SUPFAM" id="SSF54768">
    <property type="entry name" value="dsRNA-binding domain-like"/>
    <property type="match status" value="1"/>
</dbReference>
<dbReference type="InterPro" id="IPR013810">
    <property type="entry name" value="Ribosomal_uS5_N"/>
</dbReference>
<dbReference type="InterPro" id="IPR020568">
    <property type="entry name" value="Ribosomal_Su5_D2-typ_SF"/>
</dbReference>
<evidence type="ECO:0000259" key="7">
    <source>
        <dbReference type="PROSITE" id="PS50881"/>
    </source>
</evidence>
<comment type="caution">
    <text evidence="8">The sequence shown here is derived from an EMBL/GenBank/DDBJ whole genome shotgun (WGS) entry which is preliminary data.</text>
</comment>
<organism evidence="8 9">
    <name type="scientific">Dunaliella salina</name>
    <name type="common">Green alga</name>
    <name type="synonym">Protococcus salinus</name>
    <dbReference type="NCBI Taxonomy" id="3046"/>
    <lineage>
        <taxon>Eukaryota</taxon>
        <taxon>Viridiplantae</taxon>
        <taxon>Chlorophyta</taxon>
        <taxon>core chlorophytes</taxon>
        <taxon>Chlorophyceae</taxon>
        <taxon>CS clade</taxon>
        <taxon>Chlamydomonadales</taxon>
        <taxon>Dunaliellaceae</taxon>
        <taxon>Dunaliella</taxon>
    </lineage>
</organism>
<evidence type="ECO:0000256" key="1">
    <source>
        <dbReference type="ARBA" id="ARBA00008945"/>
    </source>
</evidence>
<keyword evidence="2 4" id="KW-0689">Ribosomal protein</keyword>
<feature type="compositionally biased region" description="Gly residues" evidence="6">
    <location>
        <begin position="232"/>
        <end position="241"/>
    </location>
</feature>
<accession>A0ABQ7G092</accession>
<sequence length="470" mass="48779">MWRHAQRAARQAFNSFSSHSGAAFARASAAPKAASCGKAAMRAAAACNAPRAGGLASSPGFQSFKQGMGARSMMGFAASAPSVSSTSPSKAPSSLGKSSAPASNSSSVVPASGEGSDEDSSPTNPGSNSASTSSGGDDDEEGTVKKRRTKARPKRGLDSLAATAAAVGPVDGAKCGSPSASIFFLGRNGSKAGIAACQWDSSASTNQLGRLQGAQVRALHTASPQLVAAGASGNGRRGGTAGANSSSSSSGSGSGMGGVGISRPSLDYLTENLIFAKESFLMKPEAAIPIPMPTREVMYQHRWDKLLVDVRRAVSYVRAEGKREQYTAMVAVGNMKGLFGLGLGDAPTAQEAVAAAYLNAFNKLITIPLYRGHTIFNHIEHRYNSLKFLLSPRQDGWGITANDLLLELCNLAGIRNISIKVYGRRRPKFYVAAGFLEALQHQTVPHDGVEGSGIYVREMLAPSARHSRAP</sequence>
<name>A0ABQ7G092_DUNSA</name>
<evidence type="ECO:0000256" key="6">
    <source>
        <dbReference type="SAM" id="MobiDB-lite"/>
    </source>
</evidence>
<gene>
    <name evidence="8" type="ORF">DUNSADRAFT_18356</name>
</gene>
<dbReference type="InterPro" id="IPR014721">
    <property type="entry name" value="Ribsml_uS5_D2-typ_fold_subgr"/>
</dbReference>
<comment type="similarity">
    <text evidence="1 5">Belongs to the universal ribosomal protein uS5 family.</text>
</comment>
<dbReference type="EMBL" id="MU070377">
    <property type="protein sequence ID" value="KAF5828024.1"/>
    <property type="molecule type" value="Genomic_DNA"/>
</dbReference>
<dbReference type="PROSITE" id="PS50881">
    <property type="entry name" value="S5_DSRBD"/>
    <property type="match status" value="1"/>
</dbReference>
<evidence type="ECO:0000256" key="5">
    <source>
        <dbReference type="RuleBase" id="RU003823"/>
    </source>
</evidence>
<feature type="region of interest" description="Disordered" evidence="6">
    <location>
        <begin position="229"/>
        <end position="257"/>
    </location>
</feature>
<dbReference type="InterPro" id="IPR000851">
    <property type="entry name" value="Ribosomal_uS5"/>
</dbReference>
<dbReference type="Pfam" id="PF00333">
    <property type="entry name" value="Ribosomal_S5"/>
    <property type="match status" value="1"/>
</dbReference>
<dbReference type="Gene3D" id="3.30.230.10">
    <property type="match status" value="1"/>
</dbReference>